<dbReference type="Proteomes" id="UP001595630">
    <property type="component" value="Unassembled WGS sequence"/>
</dbReference>
<protein>
    <submittedName>
        <fullName evidence="2">Uncharacterized protein</fullName>
    </submittedName>
</protein>
<evidence type="ECO:0000313" key="3">
    <source>
        <dbReference type="Proteomes" id="UP001595630"/>
    </source>
</evidence>
<keyword evidence="3" id="KW-1185">Reference proteome</keyword>
<keyword evidence="1" id="KW-0472">Membrane</keyword>
<comment type="caution">
    <text evidence="2">The sequence shown here is derived from an EMBL/GenBank/DDBJ whole genome shotgun (WGS) entry which is preliminary data.</text>
</comment>
<organism evidence="2 3">
    <name type="scientific">Stutzerimonas tarimensis</name>
    <dbReference type="NCBI Taxonomy" id="1507735"/>
    <lineage>
        <taxon>Bacteria</taxon>
        <taxon>Pseudomonadati</taxon>
        <taxon>Pseudomonadota</taxon>
        <taxon>Gammaproteobacteria</taxon>
        <taxon>Pseudomonadales</taxon>
        <taxon>Pseudomonadaceae</taxon>
        <taxon>Stutzerimonas</taxon>
    </lineage>
</organism>
<feature type="transmembrane region" description="Helical" evidence="1">
    <location>
        <begin position="42"/>
        <end position="64"/>
    </location>
</feature>
<dbReference type="RefSeq" id="WP_386367580.1">
    <property type="nucleotide sequence ID" value="NZ_JBHRXZ010000032.1"/>
</dbReference>
<gene>
    <name evidence="2" type="ORF">ACFOMF_18215</name>
</gene>
<accession>A0ABV7T939</accession>
<keyword evidence="1" id="KW-1133">Transmembrane helix</keyword>
<reference evidence="3" key="1">
    <citation type="journal article" date="2019" name="Int. J. Syst. Evol. Microbiol.">
        <title>The Global Catalogue of Microorganisms (GCM) 10K type strain sequencing project: providing services to taxonomists for standard genome sequencing and annotation.</title>
        <authorList>
            <consortium name="The Broad Institute Genomics Platform"/>
            <consortium name="The Broad Institute Genome Sequencing Center for Infectious Disease"/>
            <person name="Wu L."/>
            <person name="Ma J."/>
        </authorList>
    </citation>
    <scope>NUCLEOTIDE SEQUENCE [LARGE SCALE GENOMIC DNA]</scope>
    <source>
        <strain evidence="3">KCTC 42447</strain>
    </source>
</reference>
<evidence type="ECO:0000256" key="1">
    <source>
        <dbReference type="SAM" id="Phobius"/>
    </source>
</evidence>
<keyword evidence="1" id="KW-0812">Transmembrane</keyword>
<dbReference type="EMBL" id="JBHRXZ010000032">
    <property type="protein sequence ID" value="MFC3609704.1"/>
    <property type="molecule type" value="Genomic_DNA"/>
</dbReference>
<sequence length="96" mass="11127">MVIILLGAFCIWNAHHIFDWIDLSLGLEFTPDSDRTIRVRRFWAGVLAGVGVFAGVGKILWIYWYRKQAIKSAKGQWYDRGDISKEDFYRDEGDGK</sequence>
<proteinExistence type="predicted"/>
<name>A0ABV7T939_9GAMM</name>
<evidence type="ECO:0000313" key="2">
    <source>
        <dbReference type="EMBL" id="MFC3609704.1"/>
    </source>
</evidence>